<accession>A0A9D2FQD5</accession>
<feature type="transmembrane region" description="Helical" evidence="1">
    <location>
        <begin position="97"/>
        <end position="116"/>
    </location>
</feature>
<evidence type="ECO:0000256" key="1">
    <source>
        <dbReference type="SAM" id="Phobius"/>
    </source>
</evidence>
<name>A0A9D2FQD5_9FIRM</name>
<organism evidence="2 3">
    <name type="scientific">Candidatus Blautia pullicola</name>
    <dbReference type="NCBI Taxonomy" id="2838498"/>
    <lineage>
        <taxon>Bacteria</taxon>
        <taxon>Bacillati</taxon>
        <taxon>Bacillota</taxon>
        <taxon>Clostridia</taxon>
        <taxon>Lachnospirales</taxon>
        <taxon>Lachnospiraceae</taxon>
        <taxon>Blautia</taxon>
    </lineage>
</organism>
<evidence type="ECO:0000313" key="3">
    <source>
        <dbReference type="Proteomes" id="UP000824056"/>
    </source>
</evidence>
<reference evidence="2" key="1">
    <citation type="journal article" date="2021" name="PeerJ">
        <title>Extensive microbial diversity within the chicken gut microbiome revealed by metagenomics and culture.</title>
        <authorList>
            <person name="Gilroy R."/>
            <person name="Ravi A."/>
            <person name="Getino M."/>
            <person name="Pursley I."/>
            <person name="Horton D.L."/>
            <person name="Alikhan N.F."/>
            <person name="Baker D."/>
            <person name="Gharbi K."/>
            <person name="Hall N."/>
            <person name="Watson M."/>
            <person name="Adriaenssens E.M."/>
            <person name="Foster-Nyarko E."/>
            <person name="Jarju S."/>
            <person name="Secka A."/>
            <person name="Antonio M."/>
            <person name="Oren A."/>
            <person name="Chaudhuri R.R."/>
            <person name="La Ragione R."/>
            <person name="Hildebrand F."/>
            <person name="Pallen M.J."/>
        </authorList>
    </citation>
    <scope>NUCLEOTIDE SEQUENCE</scope>
    <source>
        <strain evidence="2">1068</strain>
    </source>
</reference>
<gene>
    <name evidence="2" type="ORF">H9809_03385</name>
</gene>
<sequence length="242" mass="27208">MSFALEIKKLKRTGFFPAFLIGALLASLFPVVNMAARQEMFVNQPLAPLEILLNANWSMMATLNVFLVIIGSCMMYYGEFANRAIEKLHMVPLNLHVLFFSKVFLLLAAFIPVLAIEEAVLLFCSKHWFSEKELQLDLLLGNAGFSLAMLLPVILLMLLIASLCKNMWISLGAGVILLFSAQTIYRSDSILAKIYTFSMPYQFLTKDCTPEKLAPLFLVWAGEILLFGAAKMILIKFRRTPV</sequence>
<dbReference type="Proteomes" id="UP000824056">
    <property type="component" value="Unassembled WGS sequence"/>
</dbReference>
<feature type="transmembrane region" description="Helical" evidence="1">
    <location>
        <begin position="213"/>
        <end position="234"/>
    </location>
</feature>
<keyword evidence="1" id="KW-1133">Transmembrane helix</keyword>
<evidence type="ECO:0000313" key="2">
    <source>
        <dbReference type="EMBL" id="HIZ64935.1"/>
    </source>
</evidence>
<reference evidence="2" key="2">
    <citation type="submission" date="2021-04" db="EMBL/GenBank/DDBJ databases">
        <authorList>
            <person name="Gilroy R."/>
        </authorList>
    </citation>
    <scope>NUCLEOTIDE SEQUENCE</scope>
    <source>
        <strain evidence="2">1068</strain>
    </source>
</reference>
<feature type="transmembrane region" description="Helical" evidence="1">
    <location>
        <begin position="136"/>
        <end position="160"/>
    </location>
</feature>
<keyword evidence="1" id="KW-0472">Membrane</keyword>
<dbReference type="Pfam" id="PF12730">
    <property type="entry name" value="ABC2_membrane_4"/>
    <property type="match status" value="1"/>
</dbReference>
<comment type="caution">
    <text evidence="2">The sequence shown here is derived from an EMBL/GenBank/DDBJ whole genome shotgun (WGS) entry which is preliminary data.</text>
</comment>
<protein>
    <submittedName>
        <fullName evidence="2">ABC transporter permease</fullName>
    </submittedName>
</protein>
<keyword evidence="1" id="KW-0812">Transmembrane</keyword>
<dbReference type="EMBL" id="DXBG01000080">
    <property type="protein sequence ID" value="HIZ64935.1"/>
    <property type="molecule type" value="Genomic_DNA"/>
</dbReference>
<feature type="transmembrane region" description="Helical" evidence="1">
    <location>
        <begin position="167"/>
        <end position="185"/>
    </location>
</feature>
<feature type="transmembrane region" description="Helical" evidence="1">
    <location>
        <begin position="58"/>
        <end position="77"/>
    </location>
</feature>
<dbReference type="AlphaFoldDB" id="A0A9D2FQD5"/>
<proteinExistence type="predicted"/>